<dbReference type="EMBL" id="SLWL01000007">
    <property type="protein sequence ID" value="TCO13001.1"/>
    <property type="molecule type" value="Genomic_DNA"/>
</dbReference>
<dbReference type="Proteomes" id="UP000294881">
    <property type="component" value="Unassembled WGS sequence"/>
</dbReference>
<sequence>MLRKFTQFIAIGLMWGTSAMAAMAADLPARADPPAPVAPAASAGWQFSVTPYMWAAGVSGDVGHGDRTLAHLDYDFSKIINTLNFTAMGMAEARYGRFSLSSDLVYLRITDHVAMSRIGLARSRVGVGMLQWTPLAGYAIFDDGRSRLELVAGARVWSVKTLIGAELVRFGDREAQRTKTWVDAVGGVRGQAFLTDSLFLSGWALAGGGGSDYMWDVMGGVGYRFNPMFSASLGYRAQQVKFRQSGFLFDVAVHGPIASVQVAF</sequence>
<keyword evidence="3" id="KW-1185">Reference proteome</keyword>
<organism evidence="2 3">
    <name type="scientific">Camelimonas lactis</name>
    <dbReference type="NCBI Taxonomy" id="659006"/>
    <lineage>
        <taxon>Bacteria</taxon>
        <taxon>Pseudomonadati</taxon>
        <taxon>Pseudomonadota</taxon>
        <taxon>Alphaproteobacteria</taxon>
        <taxon>Hyphomicrobiales</taxon>
        <taxon>Chelatococcaceae</taxon>
        <taxon>Camelimonas</taxon>
    </lineage>
</organism>
<gene>
    <name evidence="2" type="ORF">EV666_10727</name>
</gene>
<evidence type="ECO:0008006" key="4">
    <source>
        <dbReference type="Google" id="ProtNLM"/>
    </source>
</evidence>
<comment type="caution">
    <text evidence="2">The sequence shown here is derived from an EMBL/GenBank/DDBJ whole genome shotgun (WGS) entry which is preliminary data.</text>
</comment>
<name>A0A4R2GS06_9HYPH</name>
<evidence type="ECO:0000256" key="1">
    <source>
        <dbReference type="SAM" id="SignalP"/>
    </source>
</evidence>
<feature type="chain" id="PRO_5020387723" description="Opacity protein-like surface antigen" evidence="1">
    <location>
        <begin position="25"/>
        <end position="264"/>
    </location>
</feature>
<reference evidence="2 3" key="1">
    <citation type="submission" date="2019-03" db="EMBL/GenBank/DDBJ databases">
        <title>Genomic Encyclopedia of Type Strains, Phase IV (KMG-IV): sequencing the most valuable type-strain genomes for metagenomic binning, comparative biology and taxonomic classification.</title>
        <authorList>
            <person name="Goeker M."/>
        </authorList>
    </citation>
    <scope>NUCLEOTIDE SEQUENCE [LARGE SCALE GENOMIC DNA]</scope>
    <source>
        <strain evidence="2 3">DSM 22958</strain>
    </source>
</reference>
<evidence type="ECO:0000313" key="3">
    <source>
        <dbReference type="Proteomes" id="UP000294881"/>
    </source>
</evidence>
<evidence type="ECO:0000313" key="2">
    <source>
        <dbReference type="EMBL" id="TCO13001.1"/>
    </source>
</evidence>
<protein>
    <recommendedName>
        <fullName evidence="4">Opacity protein-like surface antigen</fullName>
    </recommendedName>
</protein>
<accession>A0A4R2GS06</accession>
<proteinExistence type="predicted"/>
<feature type="signal peptide" evidence="1">
    <location>
        <begin position="1"/>
        <end position="24"/>
    </location>
</feature>
<dbReference type="AlphaFoldDB" id="A0A4R2GS06"/>
<keyword evidence="1" id="KW-0732">Signal</keyword>